<dbReference type="PANTHER" id="PTHR43764">
    <property type="entry name" value="MOLYBDENUM COFACTOR BIOSYNTHESIS"/>
    <property type="match status" value="1"/>
</dbReference>
<dbReference type="EMBL" id="BNAU01000004">
    <property type="protein sequence ID" value="GHF02175.1"/>
    <property type="molecule type" value="Genomic_DNA"/>
</dbReference>
<evidence type="ECO:0000256" key="2">
    <source>
        <dbReference type="ARBA" id="ARBA00023150"/>
    </source>
</evidence>
<dbReference type="Proteomes" id="UP000605897">
    <property type="component" value="Unassembled WGS sequence"/>
</dbReference>
<keyword evidence="2" id="KW-0501">Molybdenum cofactor biosynthesis</keyword>
<dbReference type="Pfam" id="PF00994">
    <property type="entry name" value="MoCF_biosynth"/>
    <property type="match status" value="1"/>
</dbReference>
<dbReference type="InterPro" id="IPR003448">
    <property type="entry name" value="Mopterin_biosynth_MoaE"/>
</dbReference>
<comment type="caution">
    <text evidence="5">The sequence shown here is derived from an EMBL/GenBank/DDBJ whole genome shotgun (WGS) entry which is preliminary data.</text>
</comment>
<evidence type="ECO:0000259" key="4">
    <source>
        <dbReference type="SMART" id="SM00852"/>
    </source>
</evidence>
<dbReference type="InterPro" id="IPR051920">
    <property type="entry name" value="MPT_Adenylyltrnsfr/MoaC-Rel"/>
</dbReference>
<sequence length="442" mass="44127">MSNDKRTARVIVASNRASAGVYADHTGPVIVGWLRERGFDVPEPRVVPDGDPVAQALREALRDDVQVVITTGGTGVSPTDRTPDVTAPLLDHQLPGLAEAIRSAGLPKVPTAVLSRGLAGVAGRTLVVNLPGSRGGVTDGLGVLDGVLMHAVDQLAGGDHPRPATAGTAGVAGALPGAGTADGATAAGAAGAAGAPPEAGASATAGEPEGLNAAAGAGTGAVAAQGAAGAVAPERAPVARETATQVTASQEAGALETASEETAARKTGARETPARKTGARETGARATGARETSAREPAAPGAPHIVRAEVTDRALSVEEHASLVDDQAAGAVVTFGGVVRDHDGGKGVKSLFYEGHPTAGDVLARVVAQVAGRRRGVRAIAVSHRIGALEIGDVALACAVSADHRAEAFATCAELVDEVKAQLPVWKHQHFTDGTDEWVNSP</sequence>
<dbReference type="SUPFAM" id="SSF54690">
    <property type="entry name" value="Molybdopterin synthase subunit MoaE"/>
    <property type="match status" value="1"/>
</dbReference>
<accession>A0ABQ3J825</accession>
<dbReference type="InterPro" id="IPR001453">
    <property type="entry name" value="MoaB/Mog_dom"/>
</dbReference>
<organism evidence="5 6">
    <name type="scientific">Amycolatopsis deserti</name>
    <dbReference type="NCBI Taxonomy" id="185696"/>
    <lineage>
        <taxon>Bacteria</taxon>
        <taxon>Bacillati</taxon>
        <taxon>Actinomycetota</taxon>
        <taxon>Actinomycetes</taxon>
        <taxon>Pseudonocardiales</taxon>
        <taxon>Pseudonocardiaceae</taxon>
        <taxon>Amycolatopsis</taxon>
    </lineage>
</organism>
<evidence type="ECO:0000256" key="1">
    <source>
        <dbReference type="ARBA" id="ARBA00005046"/>
    </source>
</evidence>
<evidence type="ECO:0000256" key="3">
    <source>
        <dbReference type="SAM" id="MobiDB-lite"/>
    </source>
</evidence>
<dbReference type="InterPro" id="IPR036425">
    <property type="entry name" value="MoaB/Mog-like_dom_sf"/>
</dbReference>
<dbReference type="Gene3D" id="3.90.1170.40">
    <property type="entry name" value="Molybdopterin biosynthesis MoaE subunit"/>
    <property type="match status" value="1"/>
</dbReference>
<evidence type="ECO:0000313" key="6">
    <source>
        <dbReference type="Proteomes" id="UP000605897"/>
    </source>
</evidence>
<dbReference type="SMART" id="SM00852">
    <property type="entry name" value="MoCF_biosynth"/>
    <property type="match status" value="1"/>
</dbReference>
<dbReference type="NCBIfam" id="TIGR00177">
    <property type="entry name" value="molyb_syn"/>
    <property type="match status" value="1"/>
</dbReference>
<proteinExistence type="predicted"/>
<dbReference type="SUPFAM" id="SSF53218">
    <property type="entry name" value="Molybdenum cofactor biosynthesis proteins"/>
    <property type="match status" value="1"/>
</dbReference>
<dbReference type="CDD" id="cd00886">
    <property type="entry name" value="MogA_MoaB"/>
    <property type="match status" value="1"/>
</dbReference>
<dbReference type="PROSITE" id="PS01078">
    <property type="entry name" value="MOCF_BIOSYNTHESIS_1"/>
    <property type="match status" value="1"/>
</dbReference>
<name>A0ABQ3J825_9PSEU</name>
<dbReference type="InterPro" id="IPR036563">
    <property type="entry name" value="MoaE_sf"/>
</dbReference>
<keyword evidence="6" id="KW-1185">Reference proteome</keyword>
<gene>
    <name evidence="5" type="ORF">GCM10017786_39240</name>
</gene>
<dbReference type="CDD" id="cd00756">
    <property type="entry name" value="MoaE"/>
    <property type="match status" value="1"/>
</dbReference>
<reference evidence="6" key="1">
    <citation type="journal article" date="2019" name="Int. J. Syst. Evol. Microbiol.">
        <title>The Global Catalogue of Microorganisms (GCM) 10K type strain sequencing project: providing services to taxonomists for standard genome sequencing and annotation.</title>
        <authorList>
            <consortium name="The Broad Institute Genomics Platform"/>
            <consortium name="The Broad Institute Genome Sequencing Center for Infectious Disease"/>
            <person name="Wu L."/>
            <person name="Ma J."/>
        </authorList>
    </citation>
    <scope>NUCLEOTIDE SEQUENCE [LARGE SCALE GENOMIC DNA]</scope>
    <source>
        <strain evidence="6">CGMCC 4.7677</strain>
    </source>
</reference>
<protein>
    <recommendedName>
        <fullName evidence="4">MoaB/Mog domain-containing protein</fullName>
    </recommendedName>
</protein>
<dbReference type="Pfam" id="PF02391">
    <property type="entry name" value="MoaE"/>
    <property type="match status" value="1"/>
</dbReference>
<dbReference type="RefSeq" id="WP_191246022.1">
    <property type="nucleotide sequence ID" value="NZ_BNAU01000004.1"/>
</dbReference>
<feature type="region of interest" description="Disordered" evidence="3">
    <location>
        <begin position="184"/>
        <end position="212"/>
    </location>
</feature>
<feature type="region of interest" description="Disordered" evidence="3">
    <location>
        <begin position="233"/>
        <end position="304"/>
    </location>
</feature>
<evidence type="ECO:0000313" key="5">
    <source>
        <dbReference type="EMBL" id="GHF02175.1"/>
    </source>
</evidence>
<feature type="compositionally biased region" description="Basic and acidic residues" evidence="3">
    <location>
        <begin position="262"/>
        <end position="283"/>
    </location>
</feature>
<dbReference type="PANTHER" id="PTHR43764:SF1">
    <property type="entry name" value="MOLYBDOPTERIN MOLYBDOTRANSFERASE"/>
    <property type="match status" value="1"/>
</dbReference>
<comment type="pathway">
    <text evidence="1">Cofactor biosynthesis; molybdopterin biosynthesis.</text>
</comment>
<dbReference type="InterPro" id="IPR008284">
    <property type="entry name" value="MoCF_biosynth_CS"/>
</dbReference>
<dbReference type="Gene3D" id="3.40.980.10">
    <property type="entry name" value="MoaB/Mog-like domain"/>
    <property type="match status" value="1"/>
</dbReference>
<feature type="domain" description="MoaB/Mog" evidence="4">
    <location>
        <begin position="9"/>
        <end position="151"/>
    </location>
</feature>